<dbReference type="EMBL" id="PQFZ01000001">
    <property type="protein sequence ID" value="POR56637.1"/>
    <property type="molecule type" value="Genomic_DNA"/>
</dbReference>
<evidence type="ECO:0000313" key="3">
    <source>
        <dbReference type="Proteomes" id="UP000236919"/>
    </source>
</evidence>
<keyword evidence="1" id="KW-0472">Membrane</keyword>
<evidence type="ECO:0000256" key="1">
    <source>
        <dbReference type="SAM" id="Phobius"/>
    </source>
</evidence>
<dbReference type="OrthoDB" id="9772884at2"/>
<feature type="transmembrane region" description="Helical" evidence="1">
    <location>
        <begin position="349"/>
        <end position="369"/>
    </location>
</feature>
<dbReference type="RefSeq" id="WP_103716245.1">
    <property type="nucleotide sequence ID" value="NZ_PQFZ01000001.1"/>
</dbReference>
<name>A0A2S4MQQ8_9HYPH</name>
<keyword evidence="3" id="KW-1185">Reference proteome</keyword>
<feature type="transmembrane region" description="Helical" evidence="1">
    <location>
        <begin position="233"/>
        <end position="257"/>
    </location>
</feature>
<feature type="transmembrane region" description="Helical" evidence="1">
    <location>
        <begin position="134"/>
        <end position="152"/>
    </location>
</feature>
<feature type="transmembrane region" description="Helical" evidence="1">
    <location>
        <begin position="324"/>
        <end position="344"/>
    </location>
</feature>
<feature type="transmembrane region" description="Helical" evidence="1">
    <location>
        <begin position="110"/>
        <end position="127"/>
    </location>
</feature>
<feature type="transmembrane region" description="Helical" evidence="1">
    <location>
        <begin position="476"/>
        <end position="495"/>
    </location>
</feature>
<feature type="transmembrane region" description="Helical" evidence="1">
    <location>
        <begin position="389"/>
        <end position="409"/>
    </location>
</feature>
<organism evidence="2 3">
    <name type="scientific">Bosea psychrotolerans</name>
    <dbReference type="NCBI Taxonomy" id="1871628"/>
    <lineage>
        <taxon>Bacteria</taxon>
        <taxon>Pseudomonadati</taxon>
        <taxon>Pseudomonadota</taxon>
        <taxon>Alphaproteobacteria</taxon>
        <taxon>Hyphomicrobiales</taxon>
        <taxon>Boseaceae</taxon>
        <taxon>Bosea</taxon>
    </lineage>
</organism>
<comment type="caution">
    <text evidence="2">The sequence shown here is derived from an EMBL/GenBank/DDBJ whole genome shotgun (WGS) entry which is preliminary data.</text>
</comment>
<proteinExistence type="predicted"/>
<protein>
    <recommendedName>
        <fullName evidence="4">4-amino-4-deoxy-L-arabinose transferase-like glycosyltransferase</fullName>
    </recommendedName>
</protein>
<keyword evidence="1" id="KW-0812">Transmembrane</keyword>
<reference evidence="2 3" key="1">
    <citation type="submission" date="2018-01" db="EMBL/GenBank/DDBJ databases">
        <title>Genomic Encyclopedia of Type Strains, Phase III (KMG-III): the genomes of soil and plant-associated and newly described type strains.</title>
        <authorList>
            <person name="Whitman W."/>
        </authorList>
    </citation>
    <scope>NUCLEOTIDE SEQUENCE [LARGE SCALE GENOMIC DNA]</scope>
    <source>
        <strain evidence="2 3">1131</strain>
    </source>
</reference>
<evidence type="ECO:0000313" key="2">
    <source>
        <dbReference type="EMBL" id="POR56637.1"/>
    </source>
</evidence>
<feature type="transmembrane region" description="Helical" evidence="1">
    <location>
        <begin position="203"/>
        <end position="221"/>
    </location>
</feature>
<feature type="transmembrane region" description="Helical" evidence="1">
    <location>
        <begin position="421"/>
        <end position="442"/>
    </location>
</feature>
<sequence length="788" mass="85224">MSEPALDHASLRRARWPLASVFCIVALAWFALSWPWLSGAVTIPWDAKAHFHPQLQFLASAWHKGLSPFWTPYVFSGSPQVADPQSLIFSPSFALIAALNPTPDFRWSDGAVLGTLLAGAFAIVLLFRDRDWHPAGAVVAALAFAFGASAAWRIQHVGQVLSLGYFAITLLLVARALERGSALYGFAAGVMAGFMVLGRDQVALIGVYVLIGLVIAAIAMAHHPWRALRASLWPLMAGVLGAALVATVPILLTAFFAQESNRPEIDLVGAGKGSLHPAALLTALFANLYGAAGPLENFWGAPSPAFEARFGPLDLYLARNMSQLYLGLLPMLLILTVGIVRGALLRREIIALSAAAAIVLVYALGRYTPGFRLLFELPGIDFYRRPADALFILGALLALLGGYLIHLVMTDTAPRARPWHYVVEATIFLGALGLALWLAWTVGRLPVAAMPLLIALLCAVLSLGALVAARGLSLRGSGLAAAIVLAATLTVDLSVNNGPSESTALPSQSYEVLRADSKNETIALLKRETARTAAPDRRDRIELAGIGFHWPNASLVHELDNTLGYNPLRLRLYSKATGAEDHVALPEQRQFSPLMPGYRSLLADMLGLRFIATGVPVEQIDKNLKPGDLIQIARTKDAYVYENPRALPRVLLVTQAQKVDFDAILTSGKWPQGFDPKATVLLDRTPPPVPTGPAQPGSVIITDYGTTEVSLRVDAPRGGFVVLNDVWHHWWQAEINGKPAELLRANVLFRAVAVPPGRSTVRFVFRPFEGLFEDIGKRLRAERTKLQG</sequence>
<accession>A0A2S4MQQ8</accession>
<feature type="transmembrane region" description="Helical" evidence="1">
    <location>
        <begin position="448"/>
        <end position="469"/>
    </location>
</feature>
<gene>
    <name evidence="2" type="ORF">CYD53_101158</name>
</gene>
<feature type="transmembrane region" description="Helical" evidence="1">
    <location>
        <begin position="158"/>
        <end position="174"/>
    </location>
</feature>
<feature type="transmembrane region" description="Helical" evidence="1">
    <location>
        <begin position="16"/>
        <end position="37"/>
    </location>
</feature>
<feature type="transmembrane region" description="Helical" evidence="1">
    <location>
        <begin position="181"/>
        <end position="197"/>
    </location>
</feature>
<dbReference type="AlphaFoldDB" id="A0A2S4MQQ8"/>
<keyword evidence="1" id="KW-1133">Transmembrane helix</keyword>
<dbReference type="Proteomes" id="UP000236919">
    <property type="component" value="Unassembled WGS sequence"/>
</dbReference>
<evidence type="ECO:0008006" key="4">
    <source>
        <dbReference type="Google" id="ProtNLM"/>
    </source>
</evidence>